<dbReference type="InterPro" id="IPR008979">
    <property type="entry name" value="Galactose-bd-like_sf"/>
</dbReference>
<dbReference type="GO" id="GO:0005005">
    <property type="term" value="F:transmembrane-ephrin receptor activity"/>
    <property type="evidence" value="ECO:0007669"/>
    <property type="project" value="TreeGrafter"/>
</dbReference>
<dbReference type="InterPro" id="IPR036116">
    <property type="entry name" value="FN3_sf"/>
</dbReference>
<dbReference type="InterPro" id="IPR009030">
    <property type="entry name" value="Growth_fac_rcpt_cys_sf"/>
</dbReference>
<keyword evidence="3" id="KW-0677">Repeat</keyword>
<dbReference type="AlphaFoldDB" id="A0AAE0ZFJ1"/>
<dbReference type="PROSITE" id="PS50853">
    <property type="entry name" value="FN3"/>
    <property type="match status" value="2"/>
</dbReference>
<evidence type="ECO:0000259" key="9">
    <source>
        <dbReference type="PROSITE" id="PS50853"/>
    </source>
</evidence>
<dbReference type="GO" id="GO:0005524">
    <property type="term" value="F:ATP binding"/>
    <property type="evidence" value="ECO:0007669"/>
    <property type="project" value="UniProtKB-KW"/>
</dbReference>
<organism evidence="11 12">
    <name type="scientific">Elysia crispata</name>
    <name type="common">lettuce slug</name>
    <dbReference type="NCBI Taxonomy" id="231223"/>
    <lineage>
        <taxon>Eukaryota</taxon>
        <taxon>Metazoa</taxon>
        <taxon>Spiralia</taxon>
        <taxon>Lophotrochozoa</taxon>
        <taxon>Mollusca</taxon>
        <taxon>Gastropoda</taxon>
        <taxon>Heterobranchia</taxon>
        <taxon>Euthyneura</taxon>
        <taxon>Panpulmonata</taxon>
        <taxon>Sacoglossa</taxon>
        <taxon>Placobranchoidea</taxon>
        <taxon>Plakobranchidae</taxon>
        <taxon>Elysia</taxon>
    </lineage>
</organism>
<evidence type="ECO:0000256" key="6">
    <source>
        <dbReference type="ARBA" id="ARBA00022989"/>
    </source>
</evidence>
<evidence type="ECO:0000256" key="5">
    <source>
        <dbReference type="ARBA" id="ARBA00022840"/>
    </source>
</evidence>
<dbReference type="InterPro" id="IPR050449">
    <property type="entry name" value="Ephrin_rcpt_TKs"/>
</dbReference>
<dbReference type="Pfam" id="PF25599">
    <property type="entry name" value="Ephrin_CRD"/>
    <property type="match status" value="1"/>
</dbReference>
<evidence type="ECO:0000259" key="10">
    <source>
        <dbReference type="PROSITE" id="PS51550"/>
    </source>
</evidence>
<evidence type="ECO:0000256" key="1">
    <source>
        <dbReference type="ARBA" id="ARBA00004167"/>
    </source>
</evidence>
<keyword evidence="2" id="KW-0812">Transmembrane</keyword>
<dbReference type="SMART" id="SM00615">
    <property type="entry name" value="EPH_lbd"/>
    <property type="match status" value="1"/>
</dbReference>
<keyword evidence="6" id="KW-1133">Transmembrane helix</keyword>
<dbReference type="Pfam" id="PF00041">
    <property type="entry name" value="fn3"/>
    <property type="match status" value="2"/>
</dbReference>
<dbReference type="PROSITE" id="PS51550">
    <property type="entry name" value="EPH_LBD"/>
    <property type="match status" value="1"/>
</dbReference>
<dbReference type="Proteomes" id="UP001283361">
    <property type="component" value="Unassembled WGS sequence"/>
</dbReference>
<evidence type="ECO:0000256" key="3">
    <source>
        <dbReference type="ARBA" id="ARBA00022737"/>
    </source>
</evidence>
<dbReference type="GO" id="GO:0030425">
    <property type="term" value="C:dendrite"/>
    <property type="evidence" value="ECO:0007669"/>
    <property type="project" value="TreeGrafter"/>
</dbReference>
<accession>A0AAE0ZFJ1</accession>
<evidence type="ECO:0000256" key="2">
    <source>
        <dbReference type="ARBA" id="ARBA00022692"/>
    </source>
</evidence>
<keyword evidence="7" id="KW-0472">Membrane</keyword>
<dbReference type="InterPro" id="IPR013783">
    <property type="entry name" value="Ig-like_fold"/>
</dbReference>
<dbReference type="Gene3D" id="2.60.40.1770">
    <property type="entry name" value="ephrin a2 ectodomain"/>
    <property type="match status" value="1"/>
</dbReference>
<dbReference type="CDD" id="cd00063">
    <property type="entry name" value="FN3"/>
    <property type="match status" value="2"/>
</dbReference>
<gene>
    <name evidence="11" type="ORF">RRG08_031168</name>
</gene>
<dbReference type="PANTHER" id="PTHR46877">
    <property type="entry name" value="EPH RECEPTOR A5"/>
    <property type="match status" value="1"/>
</dbReference>
<evidence type="ECO:0000256" key="8">
    <source>
        <dbReference type="ARBA" id="ARBA00023170"/>
    </source>
</evidence>
<dbReference type="InterPro" id="IPR003961">
    <property type="entry name" value="FN3_dom"/>
</dbReference>
<dbReference type="SUPFAM" id="SSF49785">
    <property type="entry name" value="Galactose-binding domain-like"/>
    <property type="match status" value="1"/>
</dbReference>
<evidence type="ECO:0000313" key="12">
    <source>
        <dbReference type="Proteomes" id="UP001283361"/>
    </source>
</evidence>
<dbReference type="PANTHER" id="PTHR46877:SF14">
    <property type="entry name" value="RECEPTOR PROTEIN-TYROSINE KINASE"/>
    <property type="match status" value="1"/>
</dbReference>
<proteinExistence type="predicted"/>
<dbReference type="Gene3D" id="2.60.40.10">
    <property type="entry name" value="Immunoglobulins"/>
    <property type="match status" value="2"/>
</dbReference>
<evidence type="ECO:0000256" key="7">
    <source>
        <dbReference type="ARBA" id="ARBA00023136"/>
    </source>
</evidence>
<reference evidence="11" key="1">
    <citation type="journal article" date="2023" name="G3 (Bethesda)">
        <title>A reference genome for the long-term kleptoplast-retaining sea slug Elysia crispata morphotype clarki.</title>
        <authorList>
            <person name="Eastman K.E."/>
            <person name="Pendleton A.L."/>
            <person name="Shaikh M.A."/>
            <person name="Suttiyut T."/>
            <person name="Ogas R."/>
            <person name="Tomko P."/>
            <person name="Gavelis G."/>
            <person name="Widhalm J.R."/>
            <person name="Wisecaver J.H."/>
        </authorList>
    </citation>
    <scope>NUCLEOTIDE SEQUENCE</scope>
    <source>
        <strain evidence="11">ECLA1</strain>
    </source>
</reference>
<comment type="caution">
    <text evidence="11">The sequence shown here is derived from an EMBL/GenBank/DDBJ whole genome shotgun (WGS) entry which is preliminary data.</text>
</comment>
<dbReference type="GO" id="GO:0007411">
    <property type="term" value="P:axon guidance"/>
    <property type="evidence" value="ECO:0007669"/>
    <property type="project" value="TreeGrafter"/>
</dbReference>
<dbReference type="FunFam" id="2.10.50.10:FF:000001">
    <property type="entry name" value="Ephrin type-A receptor 5"/>
    <property type="match status" value="1"/>
</dbReference>
<comment type="subcellular location">
    <subcellularLocation>
        <location evidence="1">Membrane</location>
        <topology evidence="1">Single-pass membrane protein</topology>
    </subcellularLocation>
</comment>
<dbReference type="SUPFAM" id="SSF49265">
    <property type="entry name" value="Fibronectin type III"/>
    <property type="match status" value="1"/>
</dbReference>
<keyword evidence="5" id="KW-0067">ATP-binding</keyword>
<evidence type="ECO:0000313" key="11">
    <source>
        <dbReference type="EMBL" id="KAK3768380.1"/>
    </source>
</evidence>
<sequence>MDVTVNIPGVQQSVEAFSSCAVRNSNVDNWLRLPYVERQGANSLHISITFTMRECSQMVEPSNLVQCKETFNLYYFPAEGDFGNERLPSWDTMTYRKVDTIAAEYTFQGKGDVRYNYEKQQIALAENGPRGVYFAIQDQGACVTIARVVIYYVTCPNITVNYAFFEETPTAAKATSIVEPSGRCVEHATEKSKLSYVCQNDGLWFSSPRGQCVCKPGYQGNTAQTECTACPSDQYKWSEGEGPCSSCPKYSYSTGAAAECTCHSGYFRSPRDDKSEPCTKPPSEPRNLRILNQTPTSVTLTWETPSDLGGRSDLNYRVVCDKCGGSVTYVPAWRNFNSTTVTLNNLDRGKTYTIKLYSENGVTNMSEDHAAKHSTILVVTQSIGKVMNVRVVSMGPKRLTIAWDIPDSLKGKVTEFQVRYFPKDIEAIALTRYTQSTNFTLTEFMLQTDYVFMITIKLSGLEHQAFSDFSFNFSKIVQKFTREKSQERRMSQTLPYS</sequence>
<name>A0AAE0ZFJ1_9GAST</name>
<keyword evidence="8" id="KW-0675">Receptor</keyword>
<dbReference type="Gene3D" id="2.10.50.10">
    <property type="entry name" value="Tumor Necrosis Factor Receptor, subunit A, domain 2"/>
    <property type="match status" value="1"/>
</dbReference>
<dbReference type="GO" id="GO:0005886">
    <property type="term" value="C:plasma membrane"/>
    <property type="evidence" value="ECO:0007669"/>
    <property type="project" value="TreeGrafter"/>
</dbReference>
<evidence type="ECO:0000256" key="4">
    <source>
        <dbReference type="ARBA" id="ARBA00022741"/>
    </source>
</evidence>
<dbReference type="Gene3D" id="2.60.120.260">
    <property type="entry name" value="Galactose-binding domain-like"/>
    <property type="match status" value="1"/>
</dbReference>
<feature type="domain" description="Fibronectin type-III" evidence="9">
    <location>
        <begin position="385"/>
        <end position="484"/>
    </location>
</feature>
<dbReference type="SUPFAM" id="SSF57184">
    <property type="entry name" value="Growth factor receptor domain"/>
    <property type="match status" value="1"/>
</dbReference>
<keyword evidence="12" id="KW-1185">Reference proteome</keyword>
<dbReference type="SMART" id="SM00060">
    <property type="entry name" value="FN3"/>
    <property type="match status" value="2"/>
</dbReference>
<dbReference type="Pfam" id="PF01404">
    <property type="entry name" value="Ephrin_lbd"/>
    <property type="match status" value="1"/>
</dbReference>
<feature type="domain" description="Fibronectin type-III" evidence="9">
    <location>
        <begin position="284"/>
        <end position="379"/>
    </location>
</feature>
<dbReference type="EMBL" id="JAWDGP010004062">
    <property type="protein sequence ID" value="KAK3768380.1"/>
    <property type="molecule type" value="Genomic_DNA"/>
</dbReference>
<keyword evidence="4" id="KW-0547">Nucleotide-binding</keyword>
<protein>
    <submittedName>
        <fullName evidence="11">Uncharacterized protein</fullName>
    </submittedName>
</protein>
<feature type="domain" description="Eph LBD" evidence="10">
    <location>
        <begin position="1"/>
        <end position="160"/>
    </location>
</feature>
<dbReference type="InterPro" id="IPR001090">
    <property type="entry name" value="Ephrin_rcpt_lig-bd_dom"/>
</dbReference>